<feature type="transmembrane region" description="Helical" evidence="5">
    <location>
        <begin position="140"/>
        <end position="173"/>
    </location>
</feature>
<accession>A0A560LBV3</accession>
<dbReference type="Proteomes" id="UP000321304">
    <property type="component" value="Unassembled WGS sequence"/>
</dbReference>
<gene>
    <name evidence="6" type="ORF">FBZ93_111100</name>
</gene>
<evidence type="ECO:0000313" key="6">
    <source>
        <dbReference type="EMBL" id="TWB93061.1"/>
    </source>
</evidence>
<dbReference type="InterPro" id="IPR002781">
    <property type="entry name" value="TM_pro_TauE-like"/>
</dbReference>
<evidence type="ECO:0000256" key="3">
    <source>
        <dbReference type="ARBA" id="ARBA00022989"/>
    </source>
</evidence>
<keyword evidence="4 5" id="KW-0472">Membrane</keyword>
<reference evidence="6 7" key="1">
    <citation type="submission" date="2019-06" db="EMBL/GenBank/DDBJ databases">
        <title>Genomic Encyclopedia of Type Strains, Phase IV (KMG-V): Genome sequencing to study the core and pangenomes of soil and plant-associated prokaryotes.</title>
        <authorList>
            <person name="Whitman W."/>
        </authorList>
    </citation>
    <scope>NUCLEOTIDE SEQUENCE [LARGE SCALE GENOMIC DNA]</scope>
    <source>
        <strain evidence="6 7">BR 10355</strain>
    </source>
</reference>
<proteinExistence type="inferred from homology"/>
<dbReference type="GO" id="GO:0005886">
    <property type="term" value="C:plasma membrane"/>
    <property type="evidence" value="ECO:0007669"/>
    <property type="project" value="UniProtKB-SubCell"/>
</dbReference>
<feature type="transmembrane region" description="Helical" evidence="5">
    <location>
        <begin position="212"/>
        <end position="232"/>
    </location>
</feature>
<keyword evidence="5" id="KW-1003">Cell membrane</keyword>
<evidence type="ECO:0000256" key="4">
    <source>
        <dbReference type="ARBA" id="ARBA00023136"/>
    </source>
</evidence>
<dbReference type="PANTHER" id="PTHR43701:SF5">
    <property type="entry name" value="MEMBRANE TRANSPORTER PROTEIN-RELATED"/>
    <property type="match status" value="1"/>
</dbReference>
<organism evidence="6 7">
    <name type="scientific">Bradyrhizobium macuxiense</name>
    <dbReference type="NCBI Taxonomy" id="1755647"/>
    <lineage>
        <taxon>Bacteria</taxon>
        <taxon>Pseudomonadati</taxon>
        <taxon>Pseudomonadota</taxon>
        <taxon>Alphaproteobacteria</taxon>
        <taxon>Hyphomicrobiales</taxon>
        <taxon>Nitrobacteraceae</taxon>
        <taxon>Bradyrhizobium</taxon>
    </lineage>
</organism>
<keyword evidence="2 5" id="KW-0812">Transmembrane</keyword>
<evidence type="ECO:0000256" key="5">
    <source>
        <dbReference type="RuleBase" id="RU363041"/>
    </source>
</evidence>
<feature type="transmembrane region" description="Helical" evidence="5">
    <location>
        <begin position="110"/>
        <end position="128"/>
    </location>
</feature>
<evidence type="ECO:0000313" key="7">
    <source>
        <dbReference type="Proteomes" id="UP000321304"/>
    </source>
</evidence>
<dbReference type="InterPro" id="IPR051598">
    <property type="entry name" value="TSUP/Inactive_protease-like"/>
</dbReference>
<name>A0A560LBV3_9BRAD</name>
<dbReference type="EMBL" id="VITY01000011">
    <property type="protein sequence ID" value="TWB93061.1"/>
    <property type="molecule type" value="Genomic_DNA"/>
</dbReference>
<comment type="subcellular location">
    <subcellularLocation>
        <location evidence="5">Cell membrane</location>
        <topology evidence="5">Multi-pass membrane protein</topology>
    </subcellularLocation>
    <subcellularLocation>
        <location evidence="1">Membrane</location>
        <topology evidence="1">Multi-pass membrane protein</topology>
    </subcellularLocation>
</comment>
<dbReference type="PANTHER" id="PTHR43701">
    <property type="entry name" value="MEMBRANE TRANSPORTER PROTEIN MJ0441-RELATED"/>
    <property type="match status" value="1"/>
</dbReference>
<keyword evidence="3 5" id="KW-1133">Transmembrane helix</keyword>
<dbReference type="AlphaFoldDB" id="A0A560LBV3"/>
<feature type="transmembrane region" description="Helical" evidence="5">
    <location>
        <begin position="20"/>
        <end position="50"/>
    </location>
</feature>
<evidence type="ECO:0000256" key="1">
    <source>
        <dbReference type="ARBA" id="ARBA00004141"/>
    </source>
</evidence>
<feature type="transmembrane region" description="Helical" evidence="5">
    <location>
        <begin position="238"/>
        <end position="256"/>
    </location>
</feature>
<dbReference type="Pfam" id="PF01925">
    <property type="entry name" value="TauE"/>
    <property type="match status" value="1"/>
</dbReference>
<comment type="similarity">
    <text evidence="5">Belongs to the 4-toluene sulfonate uptake permease (TSUP) (TC 2.A.102) family.</text>
</comment>
<comment type="caution">
    <text evidence="6">The sequence shown here is derived from an EMBL/GenBank/DDBJ whole genome shotgun (WGS) entry which is preliminary data.</text>
</comment>
<sequence length="257" mass="27419">MVLLLSRLPRHSRTMQSTLLVTLLIGVVSLLYSTAGQVGGTAFLAVMAFAGLSAEQMRPTALVLNVVAASYATWRLHRHRKIDWNLLWQIAIPSMLTAFIGGLLSIGGSLYCIMTGTLLIAASFLMLLKRRVDNIKHRQVSLDLAALVGAATGLLSGLTGIGGGVFLVPLILMLGWVSPRQAAGLSPPFILCNSLLALAGVLLSGQSVNPEIAFYIFGAVLGAMLGTCIGLLWMTDWATRFVLATILLFAGVRLLFQ</sequence>
<evidence type="ECO:0000256" key="2">
    <source>
        <dbReference type="ARBA" id="ARBA00022692"/>
    </source>
</evidence>
<keyword evidence="7" id="KW-1185">Reference proteome</keyword>
<feature type="transmembrane region" description="Helical" evidence="5">
    <location>
        <begin position="185"/>
        <end position="205"/>
    </location>
</feature>
<protein>
    <recommendedName>
        <fullName evidence="5">Probable membrane transporter protein</fullName>
    </recommendedName>
</protein>